<dbReference type="EMBL" id="JAIWYP010000002">
    <property type="protein sequence ID" value="KAH3868554.1"/>
    <property type="molecule type" value="Genomic_DNA"/>
</dbReference>
<evidence type="ECO:0000313" key="2">
    <source>
        <dbReference type="EMBL" id="KAH3868554.1"/>
    </source>
</evidence>
<keyword evidence="3" id="KW-1185">Reference proteome</keyword>
<proteinExistence type="predicted"/>
<accession>A0A9D4M398</accession>
<evidence type="ECO:0000313" key="3">
    <source>
        <dbReference type="Proteomes" id="UP000828390"/>
    </source>
</evidence>
<reference evidence="2" key="2">
    <citation type="submission" date="2020-11" db="EMBL/GenBank/DDBJ databases">
        <authorList>
            <person name="McCartney M.A."/>
            <person name="Auch B."/>
            <person name="Kono T."/>
            <person name="Mallez S."/>
            <person name="Becker A."/>
            <person name="Gohl D.M."/>
            <person name="Silverstein K.A.T."/>
            <person name="Koren S."/>
            <person name="Bechman K.B."/>
            <person name="Herman A."/>
            <person name="Abrahante J.E."/>
            <person name="Garbe J."/>
        </authorList>
    </citation>
    <scope>NUCLEOTIDE SEQUENCE</scope>
    <source>
        <strain evidence="2">Duluth1</strain>
        <tissue evidence="2">Whole animal</tissue>
    </source>
</reference>
<sequence>MFIWDDTFRWDDNLRTCSNPNFQERGFTVSHITDPPGESVPPDVRAGTEQTRGELRQLPALGPAQSTRALERRIGTRETRCVHGMMFVCEYVGFFQTNPRPKLHKVSEVCPSTPTLLTD</sequence>
<dbReference type="Proteomes" id="UP000828390">
    <property type="component" value="Unassembled WGS sequence"/>
</dbReference>
<evidence type="ECO:0000256" key="1">
    <source>
        <dbReference type="SAM" id="MobiDB-lite"/>
    </source>
</evidence>
<name>A0A9D4M398_DREPO</name>
<feature type="region of interest" description="Disordered" evidence="1">
    <location>
        <begin position="32"/>
        <end position="52"/>
    </location>
</feature>
<dbReference type="AlphaFoldDB" id="A0A9D4M398"/>
<comment type="caution">
    <text evidence="2">The sequence shown here is derived from an EMBL/GenBank/DDBJ whole genome shotgun (WGS) entry which is preliminary data.</text>
</comment>
<gene>
    <name evidence="2" type="ORF">DPMN_031703</name>
</gene>
<reference evidence="2" key="1">
    <citation type="journal article" date="2019" name="bioRxiv">
        <title>The Genome of the Zebra Mussel, Dreissena polymorpha: A Resource for Invasive Species Research.</title>
        <authorList>
            <person name="McCartney M.A."/>
            <person name="Auch B."/>
            <person name="Kono T."/>
            <person name="Mallez S."/>
            <person name="Zhang Y."/>
            <person name="Obille A."/>
            <person name="Becker A."/>
            <person name="Abrahante J.E."/>
            <person name="Garbe J."/>
            <person name="Badalamenti J.P."/>
            <person name="Herman A."/>
            <person name="Mangelson H."/>
            <person name="Liachko I."/>
            <person name="Sullivan S."/>
            <person name="Sone E.D."/>
            <person name="Koren S."/>
            <person name="Silverstein K.A.T."/>
            <person name="Beckman K.B."/>
            <person name="Gohl D.M."/>
        </authorList>
    </citation>
    <scope>NUCLEOTIDE SEQUENCE</scope>
    <source>
        <strain evidence="2">Duluth1</strain>
        <tissue evidence="2">Whole animal</tissue>
    </source>
</reference>
<organism evidence="2 3">
    <name type="scientific">Dreissena polymorpha</name>
    <name type="common">Zebra mussel</name>
    <name type="synonym">Mytilus polymorpha</name>
    <dbReference type="NCBI Taxonomy" id="45954"/>
    <lineage>
        <taxon>Eukaryota</taxon>
        <taxon>Metazoa</taxon>
        <taxon>Spiralia</taxon>
        <taxon>Lophotrochozoa</taxon>
        <taxon>Mollusca</taxon>
        <taxon>Bivalvia</taxon>
        <taxon>Autobranchia</taxon>
        <taxon>Heteroconchia</taxon>
        <taxon>Euheterodonta</taxon>
        <taxon>Imparidentia</taxon>
        <taxon>Neoheterodontei</taxon>
        <taxon>Myida</taxon>
        <taxon>Dreissenoidea</taxon>
        <taxon>Dreissenidae</taxon>
        <taxon>Dreissena</taxon>
    </lineage>
</organism>
<protein>
    <submittedName>
        <fullName evidence="2">Uncharacterized protein</fullName>
    </submittedName>
</protein>